<dbReference type="GO" id="GO:0012505">
    <property type="term" value="C:endomembrane system"/>
    <property type="evidence" value="ECO:0007669"/>
    <property type="project" value="UniProtKB-SubCell"/>
</dbReference>
<dbReference type="InterPro" id="IPR027417">
    <property type="entry name" value="P-loop_NTPase"/>
</dbReference>
<dbReference type="GO" id="GO:0003924">
    <property type="term" value="F:GTPase activity"/>
    <property type="evidence" value="ECO:0007669"/>
    <property type="project" value="InterPro"/>
</dbReference>
<evidence type="ECO:0000256" key="2">
    <source>
        <dbReference type="ARBA" id="ARBA00022741"/>
    </source>
</evidence>
<dbReference type="NCBIfam" id="TIGR00231">
    <property type="entry name" value="small_GTP"/>
    <property type="match status" value="1"/>
</dbReference>
<keyword evidence="1" id="KW-0488">Methylation</keyword>
<evidence type="ECO:0000256" key="3">
    <source>
        <dbReference type="ARBA" id="ARBA00023134"/>
    </source>
</evidence>
<dbReference type="PRINTS" id="PR00449">
    <property type="entry name" value="RASTRNSFRMNG"/>
</dbReference>
<name>A0A8X6JQQ6_NEPPI</name>
<dbReference type="PROSITE" id="PS51419">
    <property type="entry name" value="RAB"/>
    <property type="match status" value="1"/>
</dbReference>
<dbReference type="SMART" id="SM00173">
    <property type="entry name" value="RAS"/>
    <property type="match status" value="1"/>
</dbReference>
<evidence type="ECO:0000256" key="4">
    <source>
        <dbReference type="ARBA" id="ARBA00023288"/>
    </source>
</evidence>
<comment type="subcellular location">
    <subcellularLocation>
        <location evidence="5">Endomembrane system</location>
        <topology evidence="5">Lipid-anchor</topology>
        <orientation evidence="5">Cytoplasmic side</orientation>
    </subcellularLocation>
</comment>
<dbReference type="InterPro" id="IPR001806">
    <property type="entry name" value="Small_GTPase"/>
</dbReference>
<evidence type="ECO:0000313" key="7">
    <source>
        <dbReference type="Proteomes" id="UP000887013"/>
    </source>
</evidence>
<protein>
    <submittedName>
        <fullName evidence="6">GTP-binding protein Rit2</fullName>
    </submittedName>
</protein>
<keyword evidence="7" id="KW-1185">Reference proteome</keyword>
<dbReference type="PROSITE" id="PS51421">
    <property type="entry name" value="RAS"/>
    <property type="match status" value="1"/>
</dbReference>
<evidence type="ECO:0000313" key="6">
    <source>
        <dbReference type="EMBL" id="GFS52619.1"/>
    </source>
</evidence>
<evidence type="ECO:0000256" key="1">
    <source>
        <dbReference type="ARBA" id="ARBA00022481"/>
    </source>
</evidence>
<dbReference type="OrthoDB" id="10008297at2759"/>
<dbReference type="GO" id="GO:0016020">
    <property type="term" value="C:membrane"/>
    <property type="evidence" value="ECO:0007669"/>
    <property type="project" value="InterPro"/>
</dbReference>
<dbReference type="InterPro" id="IPR005225">
    <property type="entry name" value="Small_GTP-bd"/>
</dbReference>
<dbReference type="Proteomes" id="UP000887013">
    <property type="component" value="Unassembled WGS sequence"/>
</dbReference>
<dbReference type="PANTHER" id="PTHR24070">
    <property type="entry name" value="RAS, DI-RAS, AND RHEB FAMILY MEMBERS OF SMALL GTPASE SUPERFAMILY"/>
    <property type="match status" value="1"/>
</dbReference>
<dbReference type="GO" id="GO:0005525">
    <property type="term" value="F:GTP binding"/>
    <property type="evidence" value="ECO:0007669"/>
    <property type="project" value="UniProtKB-KW"/>
</dbReference>
<dbReference type="SUPFAM" id="SSF52540">
    <property type="entry name" value="P-loop containing nucleoside triphosphate hydrolases"/>
    <property type="match status" value="1"/>
</dbReference>
<keyword evidence="3" id="KW-0342">GTP-binding</keyword>
<dbReference type="Gene3D" id="3.40.50.300">
    <property type="entry name" value="P-loop containing nucleotide triphosphate hydrolases"/>
    <property type="match status" value="1"/>
</dbReference>
<dbReference type="AlphaFoldDB" id="A0A8X6JQQ6"/>
<accession>A0A8X6JQQ6</accession>
<proteinExistence type="predicted"/>
<sequence>MAVSMRSTRIHERLQSLSCCCLQPPRSKSEKRRSSSFSTGATTENIVFLLGFSDVGKSSIAERHERHQYTEGHKDYIERVYSCSFVRADGISHRVTVADTPASTFFPRELNVQIIRGKGFLVVFAVDNAESFQEANRLLNLIQSIRGDSVPIILVGNKADLEERQVASQEAQELANEYSNCKYIEASARTSYNVQEAFLCLFELGHFLKTPTSVH</sequence>
<keyword evidence="2" id="KW-0547">Nucleotide-binding</keyword>
<comment type="caution">
    <text evidence="6">The sequence shown here is derived from an EMBL/GenBank/DDBJ whole genome shotgun (WGS) entry which is preliminary data.</text>
</comment>
<evidence type="ECO:0000256" key="5">
    <source>
        <dbReference type="ARBA" id="ARBA00046278"/>
    </source>
</evidence>
<gene>
    <name evidence="6" type="primary">Rit2</name>
    <name evidence="6" type="ORF">NPIL_553741</name>
</gene>
<dbReference type="GO" id="GO:0007165">
    <property type="term" value="P:signal transduction"/>
    <property type="evidence" value="ECO:0007669"/>
    <property type="project" value="InterPro"/>
</dbReference>
<dbReference type="InterPro" id="IPR020849">
    <property type="entry name" value="Small_GTPase_Ras-type"/>
</dbReference>
<dbReference type="EMBL" id="BMAW01091999">
    <property type="protein sequence ID" value="GFS52619.1"/>
    <property type="molecule type" value="Genomic_DNA"/>
</dbReference>
<dbReference type="SMART" id="SM00175">
    <property type="entry name" value="RAB"/>
    <property type="match status" value="1"/>
</dbReference>
<dbReference type="Pfam" id="PF00071">
    <property type="entry name" value="Ras"/>
    <property type="match status" value="1"/>
</dbReference>
<keyword evidence="4" id="KW-0449">Lipoprotein</keyword>
<reference evidence="6" key="1">
    <citation type="submission" date="2020-08" db="EMBL/GenBank/DDBJ databases">
        <title>Multicomponent nature underlies the extraordinary mechanical properties of spider dragline silk.</title>
        <authorList>
            <person name="Kono N."/>
            <person name="Nakamura H."/>
            <person name="Mori M."/>
            <person name="Yoshida Y."/>
            <person name="Ohtoshi R."/>
            <person name="Malay A.D."/>
            <person name="Moran D.A.P."/>
            <person name="Tomita M."/>
            <person name="Numata K."/>
            <person name="Arakawa K."/>
        </authorList>
    </citation>
    <scope>NUCLEOTIDE SEQUENCE</scope>
</reference>
<organism evidence="6 7">
    <name type="scientific">Nephila pilipes</name>
    <name type="common">Giant wood spider</name>
    <name type="synonym">Nephila maculata</name>
    <dbReference type="NCBI Taxonomy" id="299642"/>
    <lineage>
        <taxon>Eukaryota</taxon>
        <taxon>Metazoa</taxon>
        <taxon>Ecdysozoa</taxon>
        <taxon>Arthropoda</taxon>
        <taxon>Chelicerata</taxon>
        <taxon>Arachnida</taxon>
        <taxon>Araneae</taxon>
        <taxon>Araneomorphae</taxon>
        <taxon>Entelegynae</taxon>
        <taxon>Araneoidea</taxon>
        <taxon>Nephilidae</taxon>
        <taxon>Nephila</taxon>
    </lineage>
</organism>
<dbReference type="SMART" id="SM00174">
    <property type="entry name" value="RHO"/>
    <property type="match status" value="1"/>
</dbReference>